<evidence type="ECO:0000256" key="2">
    <source>
        <dbReference type="ARBA" id="ARBA00022737"/>
    </source>
</evidence>
<feature type="compositionally biased region" description="Polar residues" evidence="8">
    <location>
        <begin position="16"/>
        <end position="30"/>
    </location>
</feature>
<sequence>MRRIKALVRKGKQSLRDSNSPESTGSSSDTHLADQADVSVTARADCSPATGCLNQHEAPQDDNGATESFSLPNIWAEAYKKVQENQEHSKLLANLESYLSRGQSTTQDATGENLTGVSSAAVDEGIDRLKLIQRTAEEKLEKLPEAQLAFKIRDKQIVVRQAIVKAIQVITAFKPIISGAVSAEPHAALAWAGVMTVLPILENVFQQDQDAADGLNNIVFVMARYQQLQEASFASEFHHSSHTEITRQLLSRIRTELVSIYAQIYVYETRFVLQYATRNKAHRSLRNTVNADDWKRLWADIESTSRRIDQGVQDRVGARTLEMWQQVNDIMKSTERIETLQNDILDAVRDVDQRQLLLSLKVTGNAIFDSGKTSGVEVPCLPGTQRRILKEIQDWTENPTGETILWLQGMAGTGKTSVALTVANALNERQPFTDGAESPTTAFLGASFFFKQGDATRNSTSELFPTLAWCLASVLPDLKLHIADAIVNNLGIETKGPQQQLKELILGPLSLLDEKTFVPLRLVVVVDALDECDENEAENLLGMLANIKHLQQVQLRILITSRREGHLLRGFKELPGELYRSVRLDKIELPTDENEQIDDITLYLSHTLAGIAKKNDVEEDWITDAEIKKLREKANGLFIYAATTCRFLDSRDFDDKDARDQRLELIFEDEWETVGPQQTVDGIYIKVLKFSDMGTSHKSLRDKLYLDIGRLLGFIAVFFEPASVATLRHFLPLMRDKLSGRLRRLHSIVSVPENETSPIALVHLSFRDFILSEKRSKQLPFRVEEASMHREVFERCLELMFLELRQDICDLVLPGKFVSEVLPSQIEQCIPQYLRYACRYWVDHLAKLDHGRRTEVGLEDGGRVHVFLQEKFLYWLEVMAFIKEASSVILIINQLQTLINPSEHSDLSSLVYDVKRFVLSNRWIIENAPLQIYCSALLFCPKGSLMRSHFQHLIPDWVLQQPKTQEDWNSELGALQGHAKGVIAVAMSPTENLVASISDDGTTRVWDYITGSERFRFQDSERTHSVSFSADGRKVASGLHGGSIRVRDLAKGNEIELNSDPSLLVIAFSPTVSSTLASASFYGKLRIWNVDGEREVSVRDIDGEYIQPVLAFSHDGRFVATVSGNTLVTLWSVEQAEPERTFDVHKPVWTVVFSPDGKTVIVGSSEGTSHWDIASLERRSFEMDLYHYGVSVQSIAVCPTDGKKVAYGLSRGVIDLLDTGTGYLIGRLFTQCKVSSISWSHDGTLLAVADWDHSTIQLWDTVSADDTVLPEPVAYAPHSVQFLPDASMVVSLSPAGAQLWKVANGGVHTLLGPLAEPVENDLVPNFKFQLWDKAMKNKQATFEDMTDVLFLPSNDRMAMLSTHGDIKILDNSGDSSVFQEVLSLHVDDISALYLSPNAQLAVLKHRSSRDLQLWDLAKKKKLASITDPRKCYEIGFSPDSEFLCIWERQRRSLEADNIKLLFHVPTGKEIGPLQRGLSPTFHPADQLIALIRGSTIVISETATQKSKFVLNGIWRFRP</sequence>
<dbReference type="Proteomes" id="UP000554235">
    <property type="component" value="Unassembled WGS sequence"/>
</dbReference>
<keyword evidence="2" id="KW-0677">Repeat</keyword>
<keyword evidence="11" id="KW-1185">Reference proteome</keyword>
<comment type="caution">
    <text evidence="10">The sequence shown here is derived from an EMBL/GenBank/DDBJ whole genome shotgun (WGS) entry which is preliminary data.</text>
</comment>
<evidence type="ECO:0000256" key="8">
    <source>
        <dbReference type="SAM" id="MobiDB-lite"/>
    </source>
</evidence>
<feature type="repeat" description="WD" evidence="7">
    <location>
        <begin position="975"/>
        <end position="1016"/>
    </location>
</feature>
<dbReference type="InterPro" id="IPR031359">
    <property type="entry name" value="NACHT_N"/>
</dbReference>
<proteinExistence type="inferred from homology"/>
<dbReference type="InterPro" id="IPR036322">
    <property type="entry name" value="WD40_repeat_dom_sf"/>
</dbReference>
<comment type="similarity">
    <text evidence="4">Belongs to the WD repeat MDV1/CAF4 family.</text>
</comment>
<organism evidence="10 11">
    <name type="scientific">Fusarium albosuccineum</name>
    <dbReference type="NCBI Taxonomy" id="1237068"/>
    <lineage>
        <taxon>Eukaryota</taxon>
        <taxon>Fungi</taxon>
        <taxon>Dikarya</taxon>
        <taxon>Ascomycota</taxon>
        <taxon>Pezizomycotina</taxon>
        <taxon>Sordariomycetes</taxon>
        <taxon>Hypocreomycetidae</taxon>
        <taxon>Hypocreales</taxon>
        <taxon>Nectriaceae</taxon>
        <taxon>Fusarium</taxon>
        <taxon>Fusarium decemcellulare species complex</taxon>
    </lineage>
</organism>
<evidence type="ECO:0000256" key="6">
    <source>
        <dbReference type="ARBA" id="ARBA00043913"/>
    </source>
</evidence>
<dbReference type="InterPro" id="IPR001680">
    <property type="entry name" value="WD40_rpt"/>
</dbReference>
<dbReference type="PANTHER" id="PTHR22847:SF637">
    <property type="entry name" value="WD REPEAT DOMAIN 5B"/>
    <property type="match status" value="1"/>
</dbReference>
<name>A0A8H4NWJ1_9HYPO</name>
<dbReference type="PROSITE" id="PS50294">
    <property type="entry name" value="WD_REPEATS_REGION"/>
    <property type="match status" value="1"/>
</dbReference>
<dbReference type="InterPro" id="IPR015943">
    <property type="entry name" value="WD40/YVTN_repeat-like_dom_sf"/>
</dbReference>
<evidence type="ECO:0000256" key="7">
    <source>
        <dbReference type="PROSITE-ProRule" id="PRU00221"/>
    </source>
</evidence>
<dbReference type="Gene3D" id="2.130.10.10">
    <property type="entry name" value="YVTN repeat-like/Quinoprotein amine dehydrogenase"/>
    <property type="match status" value="3"/>
</dbReference>
<dbReference type="InterPro" id="IPR011048">
    <property type="entry name" value="Haem_d1_sf"/>
</dbReference>
<dbReference type="InterPro" id="IPR007111">
    <property type="entry name" value="NACHT_NTPase"/>
</dbReference>
<dbReference type="Gene3D" id="3.40.50.300">
    <property type="entry name" value="P-loop containing nucleotide triphosphate hydrolases"/>
    <property type="match status" value="1"/>
</dbReference>
<dbReference type="GO" id="GO:1990234">
    <property type="term" value="C:transferase complex"/>
    <property type="evidence" value="ECO:0007669"/>
    <property type="project" value="UniProtKB-ARBA"/>
</dbReference>
<dbReference type="SMART" id="SM00320">
    <property type="entry name" value="WD40"/>
    <property type="match status" value="7"/>
</dbReference>
<dbReference type="CDD" id="cd00200">
    <property type="entry name" value="WD40"/>
    <property type="match status" value="1"/>
</dbReference>
<reference evidence="10 11" key="1">
    <citation type="submission" date="2020-01" db="EMBL/GenBank/DDBJ databases">
        <title>Identification and distribution of gene clusters putatively required for synthesis of sphingolipid metabolism inhibitors in phylogenetically diverse species of the filamentous fungus Fusarium.</title>
        <authorList>
            <person name="Kim H.-S."/>
            <person name="Busman M."/>
            <person name="Brown D.W."/>
            <person name="Divon H."/>
            <person name="Uhlig S."/>
            <person name="Proctor R.H."/>
        </authorList>
    </citation>
    <scope>NUCLEOTIDE SEQUENCE [LARGE SCALE GENOMIC DNA]</scope>
    <source>
        <strain evidence="10 11">NRRL 20459</strain>
    </source>
</reference>
<dbReference type="SUPFAM" id="SSF52540">
    <property type="entry name" value="P-loop containing nucleoside triphosphate hydrolases"/>
    <property type="match status" value="1"/>
</dbReference>
<dbReference type="PROSITE" id="PS50837">
    <property type="entry name" value="NACHT"/>
    <property type="match status" value="1"/>
</dbReference>
<keyword evidence="3" id="KW-0175">Coiled coil</keyword>
<protein>
    <recommendedName>
        <fullName evidence="5">Mitochondrial division protein 1</fullName>
    </recommendedName>
</protein>
<dbReference type="PROSITE" id="PS50082">
    <property type="entry name" value="WD_REPEATS_2"/>
    <property type="match status" value="1"/>
</dbReference>
<evidence type="ECO:0000313" key="10">
    <source>
        <dbReference type="EMBL" id="KAF4448098.1"/>
    </source>
</evidence>
<dbReference type="Pfam" id="PF24883">
    <property type="entry name" value="NPHP3_N"/>
    <property type="match status" value="1"/>
</dbReference>
<dbReference type="InterPro" id="IPR027417">
    <property type="entry name" value="P-loop_NTPase"/>
</dbReference>
<feature type="region of interest" description="Disordered" evidence="8">
    <location>
        <begin position="1"/>
        <end position="33"/>
    </location>
</feature>
<evidence type="ECO:0000259" key="9">
    <source>
        <dbReference type="PROSITE" id="PS50837"/>
    </source>
</evidence>
<dbReference type="SUPFAM" id="SSF51004">
    <property type="entry name" value="C-terminal (heme d1) domain of cytochrome cd1-nitrite reductase"/>
    <property type="match status" value="1"/>
</dbReference>
<evidence type="ECO:0000256" key="3">
    <source>
        <dbReference type="ARBA" id="ARBA00023054"/>
    </source>
</evidence>
<dbReference type="Pfam" id="PF00400">
    <property type="entry name" value="WD40"/>
    <property type="match status" value="3"/>
</dbReference>
<dbReference type="InterPro" id="IPR056884">
    <property type="entry name" value="NPHP3-like_N"/>
</dbReference>
<dbReference type="PANTHER" id="PTHR22847">
    <property type="entry name" value="WD40 REPEAT PROTEIN"/>
    <property type="match status" value="1"/>
</dbReference>
<gene>
    <name evidence="10" type="ORF">FALBO_16849</name>
</gene>
<accession>A0A8H4NWJ1</accession>
<dbReference type="OrthoDB" id="538223at2759"/>
<feature type="domain" description="NACHT" evidence="9">
    <location>
        <begin position="403"/>
        <end position="562"/>
    </location>
</feature>
<comment type="function">
    <text evidence="6">Involved in mitochondrial fission. Acts as an adapter protein required to form mitochondrial fission complexes. Formation of these complexes is required to promote constriction and fission of the mitochondrial compartment at a late step in mitochondrial division.</text>
</comment>
<evidence type="ECO:0000256" key="5">
    <source>
        <dbReference type="ARBA" id="ARBA00039789"/>
    </source>
</evidence>
<evidence type="ECO:0000256" key="1">
    <source>
        <dbReference type="ARBA" id="ARBA00022574"/>
    </source>
</evidence>
<evidence type="ECO:0000256" key="4">
    <source>
        <dbReference type="ARBA" id="ARBA00038415"/>
    </source>
</evidence>
<dbReference type="EMBL" id="JAADYS010003347">
    <property type="protein sequence ID" value="KAF4448098.1"/>
    <property type="molecule type" value="Genomic_DNA"/>
</dbReference>
<keyword evidence="1 7" id="KW-0853">WD repeat</keyword>
<dbReference type="SUPFAM" id="SSF50978">
    <property type="entry name" value="WD40 repeat-like"/>
    <property type="match status" value="1"/>
</dbReference>
<feature type="compositionally biased region" description="Basic residues" evidence="8">
    <location>
        <begin position="1"/>
        <end position="13"/>
    </location>
</feature>
<evidence type="ECO:0000313" key="11">
    <source>
        <dbReference type="Proteomes" id="UP000554235"/>
    </source>
</evidence>
<dbReference type="Pfam" id="PF17100">
    <property type="entry name" value="NACHT_N"/>
    <property type="match status" value="1"/>
</dbReference>